<comment type="catalytic activity">
    <reaction evidence="21">
        <text>7,8-dihydropteroate + L-glutamate + ATP = 7,8-dihydrofolate + ADP + phosphate + H(+)</text>
        <dbReference type="Rhea" id="RHEA:23584"/>
        <dbReference type="ChEBI" id="CHEBI:15378"/>
        <dbReference type="ChEBI" id="CHEBI:17839"/>
        <dbReference type="ChEBI" id="CHEBI:29985"/>
        <dbReference type="ChEBI" id="CHEBI:30616"/>
        <dbReference type="ChEBI" id="CHEBI:43474"/>
        <dbReference type="ChEBI" id="CHEBI:57451"/>
        <dbReference type="ChEBI" id="CHEBI:456216"/>
        <dbReference type="EC" id="6.3.2.12"/>
    </reaction>
</comment>
<feature type="domain" description="Mur ligase C-terminal" evidence="23">
    <location>
        <begin position="287"/>
        <end position="405"/>
    </location>
</feature>
<dbReference type="InterPro" id="IPR001645">
    <property type="entry name" value="Folylpolyglutamate_synth"/>
</dbReference>
<evidence type="ECO:0000256" key="8">
    <source>
        <dbReference type="ARBA" id="ARBA00019357"/>
    </source>
</evidence>
<keyword evidence="13" id="KW-0460">Magnesium</keyword>
<dbReference type="NCBIfam" id="TIGR01499">
    <property type="entry name" value="folC"/>
    <property type="match status" value="1"/>
</dbReference>
<evidence type="ECO:0000256" key="21">
    <source>
        <dbReference type="ARBA" id="ARBA00049161"/>
    </source>
</evidence>
<dbReference type="EC" id="6.3.2.17" evidence="7"/>
<keyword evidence="25" id="KW-1185">Reference proteome</keyword>
<evidence type="ECO:0000256" key="6">
    <source>
        <dbReference type="ARBA" id="ARBA00013023"/>
    </source>
</evidence>
<sequence length="430" mass="46104">MDYRRSLDYLYSLQQFGIKLGLDNVQELLKRVGNPQHSLSIVHLAGTNGKGSTACALAALLGSSGLRVGLYTSPHLHSFTERIQIAGTPIPESDVAALTAELKSVAVGIPVTFFEFTTVLALLYFQRRRVDWVVLETGLGGRLDATNAVHPRLCLLTPIALDHQVWLGEGLTAIAMEKAGIMKPSVPVLSARQTPEAMRVVQQRAVRLAAPLRIAGEDWQVASRSPRSINFSGRNWRLTDVPQALSGAHQCDNLGLALAAAEQLTEMGCALDPRHFPDALKRLTWPGRIELWQGRGPVLLDGAHNPAGARSLADYLAAEGLDELVLVTAFKADKDCGEILSLLAPFCRSCCIAPLAGQPSVAPREVVDRLQASGLPADIFASVAEALRAALESPGSEKGVLVAGSLFLVAEARTELCRADHHVLTVSSDC</sequence>
<evidence type="ECO:0000256" key="7">
    <source>
        <dbReference type="ARBA" id="ARBA00013025"/>
    </source>
</evidence>
<dbReference type="GO" id="GO:0046656">
    <property type="term" value="P:folic acid biosynthetic process"/>
    <property type="evidence" value="ECO:0007669"/>
    <property type="project" value="UniProtKB-KW"/>
</dbReference>
<evidence type="ECO:0000256" key="9">
    <source>
        <dbReference type="ARBA" id="ARBA00022598"/>
    </source>
</evidence>
<comment type="pathway">
    <text evidence="3">Cofactor biosynthesis; tetrahydrofolate biosynthesis; 7,8-dihydrofolate from 2-amino-4-hydroxy-6-hydroxymethyl-7,8-dihydropteridine diphosphate and 4-aminobenzoate: step 2/2.</text>
</comment>
<evidence type="ECO:0000313" key="24">
    <source>
        <dbReference type="EMBL" id="ORJ63056.1"/>
    </source>
</evidence>
<evidence type="ECO:0000256" key="2">
    <source>
        <dbReference type="ARBA" id="ARBA00002714"/>
    </source>
</evidence>
<dbReference type="EMBL" id="NAAD01000002">
    <property type="protein sequence ID" value="ORJ63056.1"/>
    <property type="molecule type" value="Genomic_DNA"/>
</dbReference>
<comment type="catalytic activity">
    <reaction evidence="18">
        <text>(6S)-5,6,7,8-tetrahydrofolyl-(gamma-L-Glu)(n) + L-glutamate + ATP = (6S)-5,6,7,8-tetrahydrofolyl-(gamma-L-Glu)(n+1) + ADP + phosphate + H(+)</text>
        <dbReference type="Rhea" id="RHEA:10580"/>
        <dbReference type="Rhea" id="RHEA-COMP:14738"/>
        <dbReference type="Rhea" id="RHEA-COMP:14740"/>
        <dbReference type="ChEBI" id="CHEBI:15378"/>
        <dbReference type="ChEBI" id="CHEBI:29985"/>
        <dbReference type="ChEBI" id="CHEBI:30616"/>
        <dbReference type="ChEBI" id="CHEBI:43474"/>
        <dbReference type="ChEBI" id="CHEBI:141005"/>
        <dbReference type="ChEBI" id="CHEBI:456216"/>
        <dbReference type="EC" id="6.3.2.17"/>
    </reaction>
</comment>
<comment type="catalytic activity">
    <reaction evidence="19">
        <text>10-formyltetrahydrofolyl-(gamma-L-Glu)(n) + L-glutamate + ATP = 10-formyltetrahydrofolyl-(gamma-L-Glu)(n+1) + ADP + phosphate + H(+)</text>
        <dbReference type="Rhea" id="RHEA:51904"/>
        <dbReference type="Rhea" id="RHEA-COMP:13088"/>
        <dbReference type="Rhea" id="RHEA-COMP:14300"/>
        <dbReference type="ChEBI" id="CHEBI:15378"/>
        <dbReference type="ChEBI" id="CHEBI:29985"/>
        <dbReference type="ChEBI" id="CHEBI:30616"/>
        <dbReference type="ChEBI" id="CHEBI:43474"/>
        <dbReference type="ChEBI" id="CHEBI:134413"/>
        <dbReference type="ChEBI" id="CHEBI:456216"/>
        <dbReference type="EC" id="6.3.2.17"/>
    </reaction>
</comment>
<keyword evidence="9 22" id="KW-0436">Ligase</keyword>
<evidence type="ECO:0000256" key="10">
    <source>
        <dbReference type="ARBA" id="ARBA00022723"/>
    </source>
</evidence>
<evidence type="ECO:0000256" key="1">
    <source>
        <dbReference type="ARBA" id="ARBA00001946"/>
    </source>
</evidence>
<dbReference type="AlphaFoldDB" id="A0A1X0YD61"/>
<comment type="caution">
    <text evidence="24">The sequence shown here is derived from an EMBL/GenBank/DDBJ whole genome shotgun (WGS) entry which is preliminary data.</text>
</comment>
<dbReference type="OrthoDB" id="9809356at2"/>
<comment type="similarity">
    <text evidence="5 22">Belongs to the folylpolyglutamate synthase family.</text>
</comment>
<evidence type="ECO:0000256" key="13">
    <source>
        <dbReference type="ARBA" id="ARBA00022842"/>
    </source>
</evidence>
<dbReference type="Pfam" id="PF02875">
    <property type="entry name" value="Mur_ligase_C"/>
    <property type="match status" value="1"/>
</dbReference>
<dbReference type="STRING" id="1969733.B5V00_03140"/>
<dbReference type="PIRSF" id="PIRSF001563">
    <property type="entry name" value="Folylpolyglu_synth"/>
    <property type="match status" value="1"/>
</dbReference>
<proteinExistence type="inferred from homology"/>
<keyword evidence="11 22" id="KW-0547">Nucleotide-binding</keyword>
<evidence type="ECO:0000256" key="18">
    <source>
        <dbReference type="ARBA" id="ARBA00047493"/>
    </source>
</evidence>
<evidence type="ECO:0000256" key="5">
    <source>
        <dbReference type="ARBA" id="ARBA00008276"/>
    </source>
</evidence>
<evidence type="ECO:0000256" key="20">
    <source>
        <dbReference type="ARBA" id="ARBA00049035"/>
    </source>
</evidence>
<comment type="catalytic activity">
    <reaction evidence="20">
        <text>(6R)-5,10-methylenetetrahydrofolyl-(gamma-L-Glu)(n) + L-glutamate + ATP = (6R)-5,10-methylenetetrahydrofolyl-(gamma-L-Glu)(n+1) + ADP + phosphate + H(+)</text>
        <dbReference type="Rhea" id="RHEA:51912"/>
        <dbReference type="Rhea" id="RHEA-COMP:13257"/>
        <dbReference type="Rhea" id="RHEA-COMP:13258"/>
        <dbReference type="ChEBI" id="CHEBI:15378"/>
        <dbReference type="ChEBI" id="CHEBI:29985"/>
        <dbReference type="ChEBI" id="CHEBI:30616"/>
        <dbReference type="ChEBI" id="CHEBI:43474"/>
        <dbReference type="ChEBI" id="CHEBI:136572"/>
        <dbReference type="ChEBI" id="CHEBI:456216"/>
        <dbReference type="EC" id="6.3.2.17"/>
    </reaction>
</comment>
<dbReference type="InterPro" id="IPR004101">
    <property type="entry name" value="Mur_ligase_C"/>
</dbReference>
<dbReference type="GO" id="GO:0005524">
    <property type="term" value="F:ATP binding"/>
    <property type="evidence" value="ECO:0007669"/>
    <property type="project" value="UniProtKB-KW"/>
</dbReference>
<comment type="pathway">
    <text evidence="4">Cofactor biosynthesis; tetrahydrofolylpolyglutamate biosynthesis.</text>
</comment>
<dbReference type="GO" id="GO:0004326">
    <property type="term" value="F:tetrahydrofolylpolyglutamate synthase activity"/>
    <property type="evidence" value="ECO:0007669"/>
    <property type="project" value="UniProtKB-EC"/>
</dbReference>
<evidence type="ECO:0000256" key="4">
    <source>
        <dbReference type="ARBA" id="ARBA00005150"/>
    </source>
</evidence>
<evidence type="ECO:0000256" key="22">
    <source>
        <dbReference type="PIRNR" id="PIRNR001563"/>
    </source>
</evidence>
<dbReference type="InterPro" id="IPR036565">
    <property type="entry name" value="Mur-like_cat_sf"/>
</dbReference>
<dbReference type="GO" id="GO:0046872">
    <property type="term" value="F:metal ion binding"/>
    <property type="evidence" value="ECO:0007669"/>
    <property type="project" value="UniProtKB-KW"/>
</dbReference>
<dbReference type="GO" id="GO:0005737">
    <property type="term" value="C:cytoplasm"/>
    <property type="evidence" value="ECO:0007669"/>
    <property type="project" value="TreeGrafter"/>
</dbReference>
<dbReference type="Proteomes" id="UP000193136">
    <property type="component" value="Unassembled WGS sequence"/>
</dbReference>
<dbReference type="PANTHER" id="PTHR11136:SF0">
    <property type="entry name" value="DIHYDROFOLATE SYNTHETASE-RELATED"/>
    <property type="match status" value="1"/>
</dbReference>
<gene>
    <name evidence="24" type="ORF">B5V00_03140</name>
</gene>
<accession>A0A1X0YD61</accession>
<evidence type="ECO:0000256" key="14">
    <source>
        <dbReference type="ARBA" id="ARBA00022909"/>
    </source>
</evidence>
<evidence type="ECO:0000259" key="23">
    <source>
        <dbReference type="Pfam" id="PF02875"/>
    </source>
</evidence>
<keyword evidence="12 22" id="KW-0067">ATP-binding</keyword>
<dbReference type="FunFam" id="3.40.1190.10:FF:000011">
    <property type="entry name" value="Folylpolyglutamate synthase/dihydrofolate synthase"/>
    <property type="match status" value="1"/>
</dbReference>
<evidence type="ECO:0000256" key="15">
    <source>
        <dbReference type="ARBA" id="ARBA00030048"/>
    </source>
</evidence>
<dbReference type="GO" id="GO:0008841">
    <property type="term" value="F:dihydrofolate synthase activity"/>
    <property type="evidence" value="ECO:0007669"/>
    <property type="project" value="UniProtKB-EC"/>
</dbReference>
<dbReference type="InterPro" id="IPR036615">
    <property type="entry name" value="Mur_ligase_C_dom_sf"/>
</dbReference>
<evidence type="ECO:0000256" key="12">
    <source>
        <dbReference type="ARBA" id="ARBA00022840"/>
    </source>
</evidence>
<dbReference type="EC" id="6.3.2.12" evidence="6"/>
<dbReference type="Gene3D" id="3.90.190.20">
    <property type="entry name" value="Mur ligase, C-terminal domain"/>
    <property type="match status" value="1"/>
</dbReference>
<evidence type="ECO:0000256" key="11">
    <source>
        <dbReference type="ARBA" id="ARBA00022741"/>
    </source>
</evidence>
<keyword evidence="10" id="KW-0479">Metal-binding</keyword>
<protein>
    <recommendedName>
        <fullName evidence="8">Dihydrofolate synthase/folylpolyglutamate synthase</fullName>
        <ecNumber evidence="6">6.3.2.12</ecNumber>
        <ecNumber evidence="7">6.3.2.17</ecNumber>
    </recommendedName>
    <alternativeName>
        <fullName evidence="17">Folylpoly-gamma-glutamate synthetase-dihydrofolate synthetase</fullName>
    </alternativeName>
    <alternativeName>
        <fullName evidence="15">Folylpolyglutamate synthetase</fullName>
    </alternativeName>
    <alternativeName>
        <fullName evidence="16">Tetrahydrofolylpolyglutamate synthase</fullName>
    </alternativeName>
</protein>
<evidence type="ECO:0000256" key="17">
    <source>
        <dbReference type="ARBA" id="ARBA00032510"/>
    </source>
</evidence>
<dbReference type="PANTHER" id="PTHR11136">
    <property type="entry name" value="FOLYLPOLYGLUTAMATE SYNTHASE-RELATED"/>
    <property type="match status" value="1"/>
</dbReference>
<comment type="function">
    <text evidence="2">Functions in two distinct reactions of the de novo folate biosynthetic pathway. Catalyzes the addition of a glutamate residue to dihydropteroate (7,8-dihydropteroate or H2Pte) to form dihydrofolate (7,8-dihydrofolate monoglutamate or H2Pte-Glu). Also catalyzes successive additions of L-glutamate to tetrahydrofolate or 10-formyltetrahydrofolate or 5,10-methylenetetrahydrofolate, leading to folylpolyglutamate derivatives.</text>
</comment>
<name>A0A1X0YD61_9BACT</name>
<dbReference type="Gene3D" id="3.40.1190.10">
    <property type="entry name" value="Mur-like, catalytic domain"/>
    <property type="match status" value="1"/>
</dbReference>
<organism evidence="24 25">
    <name type="scientific">Geothermobacter hydrogeniphilus</name>
    <dbReference type="NCBI Taxonomy" id="1969733"/>
    <lineage>
        <taxon>Bacteria</taxon>
        <taxon>Pseudomonadati</taxon>
        <taxon>Thermodesulfobacteriota</taxon>
        <taxon>Desulfuromonadia</taxon>
        <taxon>Desulfuromonadales</taxon>
        <taxon>Geothermobacteraceae</taxon>
        <taxon>Geothermobacter</taxon>
    </lineage>
</organism>
<reference evidence="24 25" key="1">
    <citation type="submission" date="2017-03" db="EMBL/GenBank/DDBJ databases">
        <title>Genome sequence of Geothermobacter sp. EPR-M, Deep-Sea Iron Reducer.</title>
        <authorList>
            <person name="Tully B."/>
            <person name="Savalia P."/>
            <person name="Abuyen K."/>
            <person name="Baughan C."/>
            <person name="Romero E."/>
            <person name="Ronkowski C."/>
            <person name="Torres B."/>
            <person name="Tremblay J."/>
            <person name="Trujillo A."/>
            <person name="Tyler M."/>
            <person name="Perez-Rodriguez I."/>
            <person name="Amend J."/>
        </authorList>
    </citation>
    <scope>NUCLEOTIDE SEQUENCE [LARGE SCALE GENOMIC DNA]</scope>
    <source>
        <strain evidence="24 25">EPR-M</strain>
    </source>
</reference>
<keyword evidence="14" id="KW-0289">Folate biosynthesis</keyword>
<dbReference type="SUPFAM" id="SSF53244">
    <property type="entry name" value="MurD-like peptide ligases, peptide-binding domain"/>
    <property type="match status" value="1"/>
</dbReference>
<evidence type="ECO:0000313" key="25">
    <source>
        <dbReference type="Proteomes" id="UP000193136"/>
    </source>
</evidence>
<evidence type="ECO:0000256" key="16">
    <source>
        <dbReference type="ARBA" id="ARBA00030592"/>
    </source>
</evidence>
<dbReference type="RefSeq" id="WP_085009296.1">
    <property type="nucleotide sequence ID" value="NZ_NAAD01000002.1"/>
</dbReference>
<evidence type="ECO:0000256" key="19">
    <source>
        <dbReference type="ARBA" id="ARBA00047808"/>
    </source>
</evidence>
<evidence type="ECO:0000256" key="3">
    <source>
        <dbReference type="ARBA" id="ARBA00004799"/>
    </source>
</evidence>
<comment type="cofactor">
    <cofactor evidence="1">
        <name>Mg(2+)</name>
        <dbReference type="ChEBI" id="CHEBI:18420"/>
    </cofactor>
</comment>
<dbReference type="SUPFAM" id="SSF53623">
    <property type="entry name" value="MurD-like peptide ligases, catalytic domain"/>
    <property type="match status" value="1"/>
</dbReference>